<comment type="similarity">
    <text evidence="7">Belongs to the radical SAM superfamily. Anaerobic sulfatase-maturating enzyme family.</text>
</comment>
<dbReference type="SFLD" id="SFLDG01386">
    <property type="entry name" value="main_SPASM_domain-containing"/>
    <property type="match status" value="1"/>
</dbReference>
<dbReference type="KEGG" id="mtp:Mthe_0433"/>
<dbReference type="HOGENOM" id="CLU_009273_3_2_2"/>
<evidence type="ECO:0000256" key="3">
    <source>
        <dbReference type="ARBA" id="ARBA00022691"/>
    </source>
</evidence>
<dbReference type="InterPro" id="IPR007197">
    <property type="entry name" value="rSAM"/>
</dbReference>
<dbReference type="Pfam" id="PF04055">
    <property type="entry name" value="Radical_SAM"/>
    <property type="match status" value="1"/>
</dbReference>
<dbReference type="PANTHER" id="PTHR43273:SF3">
    <property type="entry name" value="ANAEROBIC SULFATASE-MATURATING ENZYME HOMOLOG ASLB-RELATED"/>
    <property type="match status" value="1"/>
</dbReference>
<dbReference type="SFLD" id="SFLDG01067">
    <property type="entry name" value="SPASM/twitch_domain_containing"/>
    <property type="match status" value="1"/>
</dbReference>
<keyword evidence="5" id="KW-0408">Iron</keyword>
<dbReference type="SUPFAM" id="SSF102114">
    <property type="entry name" value="Radical SAM enzymes"/>
    <property type="match status" value="1"/>
</dbReference>
<dbReference type="Gene3D" id="3.20.20.70">
    <property type="entry name" value="Aldolase class I"/>
    <property type="match status" value="1"/>
</dbReference>
<dbReference type="InterPro" id="IPR000385">
    <property type="entry name" value="MoaA_NifB_PqqE_Fe-S-bd_CS"/>
</dbReference>
<keyword evidence="4" id="KW-0479">Metal-binding</keyword>
<dbReference type="SFLD" id="SFLDG01384">
    <property type="entry name" value="thioether_bond_formation_requi"/>
    <property type="match status" value="1"/>
</dbReference>
<dbReference type="CDD" id="cd01335">
    <property type="entry name" value="Radical_SAM"/>
    <property type="match status" value="1"/>
</dbReference>
<gene>
    <name evidence="9" type="ordered locus">Mthe_0433</name>
</gene>
<dbReference type="GO" id="GO:0016491">
    <property type="term" value="F:oxidoreductase activity"/>
    <property type="evidence" value="ECO:0007669"/>
    <property type="project" value="InterPro"/>
</dbReference>
<comment type="cofactor">
    <cofactor evidence="1">
        <name>[4Fe-4S] cluster</name>
        <dbReference type="ChEBI" id="CHEBI:49883"/>
    </cofactor>
</comment>
<protein>
    <submittedName>
        <fullName evidence="9">Radical SAM domain protein</fullName>
    </submittedName>
</protein>
<dbReference type="InterPro" id="IPR013785">
    <property type="entry name" value="Aldolase_TIM"/>
</dbReference>
<evidence type="ECO:0000256" key="6">
    <source>
        <dbReference type="ARBA" id="ARBA00023014"/>
    </source>
</evidence>
<evidence type="ECO:0000313" key="10">
    <source>
        <dbReference type="Proteomes" id="UP000000674"/>
    </source>
</evidence>
<dbReference type="Proteomes" id="UP000000674">
    <property type="component" value="Chromosome"/>
</dbReference>
<reference evidence="9 10" key="1">
    <citation type="submission" date="2006-10" db="EMBL/GenBank/DDBJ databases">
        <title>Complete sequence of Methanosaeta thermophila PT.</title>
        <authorList>
            <consortium name="US DOE Joint Genome Institute"/>
            <person name="Copeland A."/>
            <person name="Lucas S."/>
            <person name="Lapidus A."/>
            <person name="Barry K."/>
            <person name="Detter J.C."/>
            <person name="Glavina del Rio T."/>
            <person name="Hammon N."/>
            <person name="Israni S."/>
            <person name="Pitluck S."/>
            <person name="Chain P."/>
            <person name="Malfatti S."/>
            <person name="Shin M."/>
            <person name="Vergez L."/>
            <person name="Schmutz J."/>
            <person name="Larimer F."/>
            <person name="Land M."/>
            <person name="Hauser L."/>
            <person name="Kyrpides N."/>
            <person name="Kim E."/>
            <person name="Smith K.S."/>
            <person name="Ingram-Smith C."/>
            <person name="Richardson P."/>
        </authorList>
    </citation>
    <scope>NUCLEOTIDE SEQUENCE [LARGE SCALE GENOMIC DNA]</scope>
    <source>
        <strain evidence="10">DSM 6194 / JCM 14653 / NBRC 101360 / PT</strain>
    </source>
</reference>
<dbReference type="RefSeq" id="WP_011695623.1">
    <property type="nucleotide sequence ID" value="NC_008553.1"/>
</dbReference>
<accession>A0B6A1</accession>
<evidence type="ECO:0000256" key="2">
    <source>
        <dbReference type="ARBA" id="ARBA00022485"/>
    </source>
</evidence>
<dbReference type="InterPro" id="IPR058240">
    <property type="entry name" value="rSAM_sf"/>
</dbReference>
<evidence type="ECO:0000256" key="7">
    <source>
        <dbReference type="ARBA" id="ARBA00023601"/>
    </source>
</evidence>
<dbReference type="SFLD" id="SFLDS00029">
    <property type="entry name" value="Radical_SAM"/>
    <property type="match status" value="1"/>
</dbReference>
<dbReference type="PANTHER" id="PTHR43273">
    <property type="entry name" value="ANAEROBIC SULFATASE-MATURATING ENZYME HOMOLOG ASLB-RELATED"/>
    <property type="match status" value="1"/>
</dbReference>
<evidence type="ECO:0000256" key="5">
    <source>
        <dbReference type="ARBA" id="ARBA00023004"/>
    </source>
</evidence>
<dbReference type="GeneID" id="4462026"/>
<sequence length="365" mass="39556">MPKQAGVTDQDAQIDIDASGTHPRTLILWVTTDCNLRCVYCYANGGDNKAYMGWDVAKRAIDLVAEGADCFKVQLAGGEPLLNFGLIERIVFYIHDLGADASIQLQTNATLISPAIASRLRALGIGVGVSLDGVPAINDHLRPFADGHGSTHSVINGIRNLRDAGISVGMTSVLSSTSVKGLSSLVDLASYLGNVAGISLDPLRPLGRGSCDMMPSPHLTAEHLYKAIKRSEYLAGSGGNPVRFREVERMRCLLKTGGVRRYRCYFDAYQSLMVCPNGDAYPCASLHHPDFRLGNILEPRFWDTISERLRDARRSIKTPHKCMTCSELWLCGGPCPAGVFSRAGGAEIECAVKRVFVKYVTGSLH</sequence>
<dbReference type="GO" id="GO:0046872">
    <property type="term" value="F:metal ion binding"/>
    <property type="evidence" value="ECO:0007669"/>
    <property type="project" value="UniProtKB-KW"/>
</dbReference>
<keyword evidence="10" id="KW-1185">Reference proteome</keyword>
<proteinExistence type="inferred from homology"/>
<dbReference type="PROSITE" id="PS51918">
    <property type="entry name" value="RADICAL_SAM"/>
    <property type="match status" value="1"/>
</dbReference>
<dbReference type="NCBIfam" id="TIGR04085">
    <property type="entry name" value="rSAM_more_4Fe4S"/>
    <property type="match status" value="1"/>
</dbReference>
<dbReference type="InterPro" id="IPR023867">
    <property type="entry name" value="Sulphatase_maturase_rSAM"/>
</dbReference>
<dbReference type="STRING" id="349307.Mthe_0433"/>
<evidence type="ECO:0000256" key="1">
    <source>
        <dbReference type="ARBA" id="ARBA00001966"/>
    </source>
</evidence>
<keyword evidence="2" id="KW-0004">4Fe-4S</keyword>
<evidence type="ECO:0000313" key="9">
    <source>
        <dbReference type="EMBL" id="ABK14225.1"/>
    </source>
</evidence>
<keyword evidence="3" id="KW-0949">S-adenosyl-L-methionine</keyword>
<dbReference type="AlphaFoldDB" id="A0B6A1"/>
<dbReference type="Pfam" id="PF13186">
    <property type="entry name" value="SPASM"/>
    <property type="match status" value="1"/>
</dbReference>
<dbReference type="PROSITE" id="PS01305">
    <property type="entry name" value="MOAA_NIFB_PQQE"/>
    <property type="match status" value="1"/>
</dbReference>
<evidence type="ECO:0000259" key="8">
    <source>
        <dbReference type="PROSITE" id="PS51918"/>
    </source>
</evidence>
<organism evidence="9 10">
    <name type="scientific">Methanothrix thermoacetophila (strain DSM 6194 / JCM 14653 / NBRC 101360 / PT)</name>
    <name type="common">Methanosaeta thermophila</name>
    <dbReference type="NCBI Taxonomy" id="349307"/>
    <lineage>
        <taxon>Archaea</taxon>
        <taxon>Methanobacteriati</taxon>
        <taxon>Methanobacteriota</taxon>
        <taxon>Stenosarchaea group</taxon>
        <taxon>Methanomicrobia</taxon>
        <taxon>Methanotrichales</taxon>
        <taxon>Methanotrichaceae</taxon>
        <taxon>Methanothrix</taxon>
    </lineage>
</organism>
<keyword evidence="6" id="KW-0411">Iron-sulfur</keyword>
<name>A0B6A1_METTP</name>
<feature type="domain" description="Radical SAM core" evidence="8">
    <location>
        <begin position="20"/>
        <end position="243"/>
    </location>
</feature>
<evidence type="ECO:0000256" key="4">
    <source>
        <dbReference type="ARBA" id="ARBA00022723"/>
    </source>
</evidence>
<dbReference type="GO" id="GO:0051539">
    <property type="term" value="F:4 iron, 4 sulfur cluster binding"/>
    <property type="evidence" value="ECO:0007669"/>
    <property type="project" value="UniProtKB-KW"/>
</dbReference>
<dbReference type="EMBL" id="CP000477">
    <property type="protein sequence ID" value="ABK14225.1"/>
    <property type="molecule type" value="Genomic_DNA"/>
</dbReference>
<dbReference type="InterPro" id="IPR023885">
    <property type="entry name" value="4Fe4S-binding_SPASM_dom"/>
</dbReference>